<evidence type="ECO:0000313" key="1">
    <source>
        <dbReference type="EMBL" id="GAA3683098.1"/>
    </source>
</evidence>
<protein>
    <submittedName>
        <fullName evidence="1">Uncharacterized protein</fullName>
    </submittedName>
</protein>
<organism evidence="1 2">
    <name type="scientific">Arthrobacter ginkgonis</name>
    <dbReference type="NCBI Taxonomy" id="1630594"/>
    <lineage>
        <taxon>Bacteria</taxon>
        <taxon>Bacillati</taxon>
        <taxon>Actinomycetota</taxon>
        <taxon>Actinomycetes</taxon>
        <taxon>Micrococcales</taxon>
        <taxon>Micrococcaceae</taxon>
        <taxon>Arthrobacter</taxon>
    </lineage>
</organism>
<name>A0ABP7CAU5_9MICC</name>
<reference evidence="2" key="1">
    <citation type="journal article" date="2019" name="Int. J. Syst. Evol. Microbiol.">
        <title>The Global Catalogue of Microorganisms (GCM) 10K type strain sequencing project: providing services to taxonomists for standard genome sequencing and annotation.</title>
        <authorList>
            <consortium name="The Broad Institute Genomics Platform"/>
            <consortium name="The Broad Institute Genome Sequencing Center for Infectious Disease"/>
            <person name="Wu L."/>
            <person name="Ma J."/>
        </authorList>
    </citation>
    <scope>NUCLEOTIDE SEQUENCE [LARGE SCALE GENOMIC DNA]</scope>
    <source>
        <strain evidence="2">JCM 30742</strain>
    </source>
</reference>
<gene>
    <name evidence="1" type="ORF">GCM10023081_21300</name>
</gene>
<sequence>MVPTVIVPPAAVPLVAVVPEGPVQAVSARADAPMTAAANRSLVGVLVIDFLHVRQRVNGTTLT</sequence>
<dbReference type="Proteomes" id="UP001500752">
    <property type="component" value="Unassembled WGS sequence"/>
</dbReference>
<comment type="caution">
    <text evidence="1">The sequence shown here is derived from an EMBL/GenBank/DDBJ whole genome shotgun (WGS) entry which is preliminary data.</text>
</comment>
<keyword evidence="2" id="KW-1185">Reference proteome</keyword>
<proteinExistence type="predicted"/>
<evidence type="ECO:0000313" key="2">
    <source>
        <dbReference type="Proteomes" id="UP001500752"/>
    </source>
</evidence>
<dbReference type="EMBL" id="BAABEO010000012">
    <property type="protein sequence ID" value="GAA3683098.1"/>
    <property type="molecule type" value="Genomic_DNA"/>
</dbReference>
<accession>A0ABP7CAU5</accession>